<keyword evidence="4" id="KW-1185">Reference proteome</keyword>
<dbReference type="RefSeq" id="WP_249293513.1">
    <property type="nucleotide sequence ID" value="NZ_JACRSV010000001.1"/>
</dbReference>
<dbReference type="SUPFAM" id="SSF56300">
    <property type="entry name" value="Metallo-dependent phosphatases"/>
    <property type="match status" value="1"/>
</dbReference>
<evidence type="ECO:0000313" key="3">
    <source>
        <dbReference type="EMBL" id="MBC8558622.1"/>
    </source>
</evidence>
<feature type="active site" description="Proton donor" evidence="1">
    <location>
        <position position="68"/>
    </location>
</feature>
<feature type="binding site" evidence="2">
    <location>
        <position position="173"/>
    </location>
    <ligand>
        <name>Fe cation</name>
        <dbReference type="ChEBI" id="CHEBI:24875"/>
        <label>2</label>
    </ligand>
</feature>
<dbReference type="Gene3D" id="3.60.21.10">
    <property type="match status" value="1"/>
</dbReference>
<feature type="binding site" evidence="2">
    <location>
        <position position="40"/>
    </location>
    <ligand>
        <name>Fe cation</name>
        <dbReference type="ChEBI" id="CHEBI:24875"/>
        <label>1</label>
    </ligand>
</feature>
<reference evidence="3" key="1">
    <citation type="submission" date="2020-08" db="EMBL/GenBank/DDBJ databases">
        <title>Genome public.</title>
        <authorList>
            <person name="Liu C."/>
            <person name="Sun Q."/>
        </authorList>
    </citation>
    <scope>NUCLEOTIDE SEQUENCE</scope>
    <source>
        <strain evidence="3">NSJ-33</strain>
    </source>
</reference>
<evidence type="ECO:0000313" key="4">
    <source>
        <dbReference type="Proteomes" id="UP000610760"/>
    </source>
</evidence>
<dbReference type="GO" id="GO:0046872">
    <property type="term" value="F:metal ion binding"/>
    <property type="evidence" value="ECO:0007669"/>
    <property type="project" value="UniProtKB-KW"/>
</dbReference>
<dbReference type="InterPro" id="IPR029052">
    <property type="entry name" value="Metallo-depent_PP-like"/>
</dbReference>
<dbReference type="InterPro" id="IPR005235">
    <property type="entry name" value="YmdB-like"/>
</dbReference>
<dbReference type="Pfam" id="PF13277">
    <property type="entry name" value="YmdB"/>
    <property type="match status" value="1"/>
</dbReference>
<gene>
    <name evidence="3" type="ORF">H8710_00930</name>
</gene>
<dbReference type="PANTHER" id="PTHR36303:SF1">
    <property type="entry name" value="2',3'-CYCLIC-NUCLEOTIDE 2'-PHOSPHODIESTERASE"/>
    <property type="match status" value="1"/>
</dbReference>
<evidence type="ECO:0000256" key="2">
    <source>
        <dbReference type="PIRSR" id="PIRSR004789-51"/>
    </source>
</evidence>
<dbReference type="AlphaFoldDB" id="A0A926E1R8"/>
<comment type="caution">
    <text evidence="3">The sequence shown here is derived from an EMBL/GenBank/DDBJ whole genome shotgun (WGS) entry which is preliminary data.</text>
</comment>
<sequence>MRVFLIGDVISQQGCDFLREKLPAFKRENQIDAVIANGENSAVGNGILPHSANFLFDSGVDVITTGNHVFKRWEIQEYLDEHPNLIRPANYPEGCYGNGYYLLDGGNWRLCVINVQGQVFMDALECPFRTCDRILSEVEADFYIVDFHAEATGEKMALAYYLDGRVSAVVGTHTHVQTADEQILPKGTGYISDLGMTGPILSILGVNPENIIRKMTTHLPTRFTVPDTACKLEGIVLDLTKQTGKCNKIRRERLV</sequence>
<feature type="binding site" evidence="2">
    <location>
        <position position="175"/>
    </location>
    <ligand>
        <name>Fe cation</name>
        <dbReference type="ChEBI" id="CHEBI:24875"/>
        <label>1</label>
    </ligand>
</feature>
<dbReference type="GO" id="GO:0004113">
    <property type="term" value="F:2',3'-cyclic-nucleotide 3'-phosphodiesterase activity"/>
    <property type="evidence" value="ECO:0007669"/>
    <property type="project" value="TreeGrafter"/>
</dbReference>
<organism evidence="3 4">
    <name type="scientific">Fumia xinanensis</name>
    <dbReference type="NCBI Taxonomy" id="2763659"/>
    <lineage>
        <taxon>Bacteria</taxon>
        <taxon>Bacillati</taxon>
        <taxon>Bacillota</taxon>
        <taxon>Clostridia</taxon>
        <taxon>Eubacteriales</taxon>
        <taxon>Oscillospiraceae</taxon>
        <taxon>Fumia</taxon>
    </lineage>
</organism>
<evidence type="ECO:0000256" key="1">
    <source>
        <dbReference type="PIRSR" id="PIRSR004789-50"/>
    </source>
</evidence>
<dbReference type="PIRSF" id="PIRSF004789">
    <property type="entry name" value="DR1281"/>
    <property type="match status" value="1"/>
</dbReference>
<feature type="binding site" evidence="2">
    <location>
        <position position="8"/>
    </location>
    <ligand>
        <name>Fe cation</name>
        <dbReference type="ChEBI" id="CHEBI:24875"/>
        <label>1</label>
    </ligand>
</feature>
<proteinExistence type="predicted"/>
<feature type="binding site" evidence="2">
    <location>
        <position position="148"/>
    </location>
    <ligand>
        <name>Fe cation</name>
        <dbReference type="ChEBI" id="CHEBI:24875"/>
        <label>2</label>
    </ligand>
</feature>
<name>A0A926E1R8_9FIRM</name>
<feature type="binding site" evidence="2">
    <location>
        <position position="39"/>
    </location>
    <ligand>
        <name>Fe cation</name>
        <dbReference type="ChEBI" id="CHEBI:24875"/>
        <label>2</label>
    </ligand>
</feature>
<dbReference type="PANTHER" id="PTHR36303">
    <property type="entry name" value="2',3'-CYCLIC-NUCLEOTIDE 2'-PHOSPHODIESTERASE"/>
    <property type="match status" value="1"/>
</dbReference>
<protein>
    <submittedName>
        <fullName evidence="3">TIGR00282 family metallophosphoesterase</fullName>
    </submittedName>
</protein>
<dbReference type="EMBL" id="JACRSV010000001">
    <property type="protein sequence ID" value="MBC8558622.1"/>
    <property type="molecule type" value="Genomic_DNA"/>
</dbReference>
<dbReference type="CDD" id="cd07382">
    <property type="entry name" value="MPP_DR1281"/>
    <property type="match status" value="1"/>
</dbReference>
<keyword evidence="2" id="KW-0479">Metal-binding</keyword>
<accession>A0A926E1R8</accession>
<dbReference type="Proteomes" id="UP000610760">
    <property type="component" value="Unassembled WGS sequence"/>
</dbReference>
<dbReference type="NCBIfam" id="TIGR00282">
    <property type="entry name" value="TIGR00282 family metallophosphoesterase"/>
    <property type="match status" value="1"/>
</dbReference>
<feature type="binding site" evidence="2">
    <location>
        <position position="39"/>
    </location>
    <ligand>
        <name>Fe cation</name>
        <dbReference type="ChEBI" id="CHEBI:24875"/>
        <label>1</label>
    </ligand>
</feature>
<feature type="binding site" evidence="2">
    <location>
        <position position="67"/>
    </location>
    <ligand>
        <name>Fe cation</name>
        <dbReference type="ChEBI" id="CHEBI:24875"/>
        <label>2</label>
    </ligand>
</feature>